<reference evidence="2" key="1">
    <citation type="journal article" date="2021" name="Open Biol.">
        <title>Shared evolutionary footprints suggest mitochondrial oxidative damage underlies multiple complex I losses in fungi.</title>
        <authorList>
            <person name="Schikora-Tamarit M.A."/>
            <person name="Marcet-Houben M."/>
            <person name="Nosek J."/>
            <person name="Gabaldon T."/>
        </authorList>
    </citation>
    <scope>NUCLEOTIDE SEQUENCE</scope>
    <source>
        <strain evidence="2">CBS6075</strain>
    </source>
</reference>
<reference evidence="2" key="2">
    <citation type="submission" date="2021-01" db="EMBL/GenBank/DDBJ databases">
        <authorList>
            <person name="Schikora-Tamarit M.A."/>
        </authorList>
    </citation>
    <scope>NUCLEOTIDE SEQUENCE</scope>
    <source>
        <strain evidence="2">CBS6075</strain>
    </source>
</reference>
<feature type="region of interest" description="Disordered" evidence="1">
    <location>
        <begin position="55"/>
        <end position="87"/>
    </location>
</feature>
<dbReference type="RefSeq" id="XP_046058489.1">
    <property type="nucleotide sequence ID" value="XM_046208093.1"/>
</dbReference>
<accession>A0A9P8NX40</accession>
<feature type="region of interest" description="Disordered" evidence="1">
    <location>
        <begin position="1"/>
        <end position="30"/>
    </location>
</feature>
<keyword evidence="3" id="KW-1185">Reference proteome</keyword>
<comment type="caution">
    <text evidence="2">The sequence shown here is derived from an EMBL/GenBank/DDBJ whole genome shotgun (WGS) entry which is preliminary data.</text>
</comment>
<gene>
    <name evidence="2" type="ORF">OGAPHI_006772</name>
</gene>
<proteinExistence type="predicted"/>
<evidence type="ECO:0000256" key="1">
    <source>
        <dbReference type="SAM" id="MobiDB-lite"/>
    </source>
</evidence>
<name>A0A9P8NX40_9ASCO</name>
<organism evidence="2 3">
    <name type="scientific">Ogataea philodendri</name>
    <dbReference type="NCBI Taxonomy" id="1378263"/>
    <lineage>
        <taxon>Eukaryota</taxon>
        <taxon>Fungi</taxon>
        <taxon>Dikarya</taxon>
        <taxon>Ascomycota</taxon>
        <taxon>Saccharomycotina</taxon>
        <taxon>Pichiomycetes</taxon>
        <taxon>Pichiales</taxon>
        <taxon>Pichiaceae</taxon>
        <taxon>Ogataea</taxon>
    </lineage>
</organism>
<dbReference type="EMBL" id="JAEUBE010000487">
    <property type="protein sequence ID" value="KAH3661365.1"/>
    <property type="molecule type" value="Genomic_DNA"/>
</dbReference>
<dbReference type="Proteomes" id="UP000769157">
    <property type="component" value="Unassembled WGS sequence"/>
</dbReference>
<evidence type="ECO:0000313" key="3">
    <source>
        <dbReference type="Proteomes" id="UP000769157"/>
    </source>
</evidence>
<evidence type="ECO:0000313" key="2">
    <source>
        <dbReference type="EMBL" id="KAH3661365.1"/>
    </source>
</evidence>
<protein>
    <submittedName>
        <fullName evidence="2">Uncharacterized protein</fullName>
    </submittedName>
</protein>
<sequence>MASHEDDKSSGWSRKLHGVPSTHVSSKIGQTINKVIEKDEKTFAVFKTDLKTTLNKYKKTSNERQESQKKIQQSLDKALESSQWLES</sequence>
<dbReference type="AlphaFoldDB" id="A0A9P8NX40"/>
<feature type="compositionally biased region" description="Basic and acidic residues" evidence="1">
    <location>
        <begin position="60"/>
        <end position="69"/>
    </location>
</feature>
<feature type="compositionally biased region" description="Polar residues" evidence="1">
    <location>
        <begin position="70"/>
        <end position="87"/>
    </location>
</feature>
<dbReference type="GeneID" id="70238736"/>